<organism evidence="1">
    <name type="scientific">Faucicola osloensis</name>
    <name type="common">Moraxella osloensis</name>
    <dbReference type="NCBI Taxonomy" id="34062"/>
    <lineage>
        <taxon>Bacteria</taxon>
        <taxon>Pseudomonadati</taxon>
        <taxon>Pseudomonadota</taxon>
        <taxon>Gammaproteobacteria</taxon>
        <taxon>Moraxellales</taxon>
        <taxon>Moraxellaceae</taxon>
        <taxon>Faucicola</taxon>
    </lineage>
</organism>
<gene>
    <name evidence="1" type="ORF">YHS_06895</name>
</gene>
<accession>A0AAD0AE72</accession>
<reference evidence="1" key="1">
    <citation type="submission" date="2017-11" db="EMBL/GenBank/DDBJ databases">
        <title>Complete Genome Sequence from Moraxella oslensis YHS isolated from human skin.</title>
        <authorList>
            <person name="Lee K."/>
            <person name="Lim J.Y."/>
            <person name="Hwang I."/>
        </authorList>
    </citation>
    <scope>NUCLEOTIDE SEQUENCE</scope>
    <source>
        <strain evidence="1">YHS</strain>
    </source>
</reference>
<proteinExistence type="predicted"/>
<dbReference type="EMBL" id="CP024176">
    <property type="protein sequence ID" value="ATQ83576.1"/>
    <property type="molecule type" value="Genomic_DNA"/>
</dbReference>
<dbReference type="Pfam" id="PF11185">
    <property type="entry name" value="DUF2971"/>
    <property type="match status" value="1"/>
</dbReference>
<dbReference type="InterPro" id="IPR021352">
    <property type="entry name" value="DUF2971"/>
</dbReference>
<protein>
    <submittedName>
        <fullName evidence="1">DUF2971 domain-containing protein</fullName>
    </submittedName>
</protein>
<name>A0AAD0AE72_FAUOS</name>
<sequence length="353" mass="42076">MLVKYLGTILNTEGHTYARSDFLENGLFRITQPKYLNDKGSEARFYPYFEEFSPADIEYARKCFRQFNVGNTEYPSNDELIKLHLEPAGRRYSIEEFPTLLAFTDYISVEDYRRAVKQQLYDTVEKFNKFIVEALSCHIGVFSLSKRIDNDQMWTHYASEGRGVALSFKETHSFFHTFKPMEVSYNKSDRASITCYKGDIRINGEYAKSYEIREQFEFKDFFKLYLENKMKYEELFKKLLFTKAPQWMHEMESRIVIPLNYSDKKLQNLIEPDFEDKIPEHFSSVFPKYSEVCLKKIPFDAFDTLFFGYAMSEKDKERIIKLIKSNENLQHLQVKQMYYNIYGNLEFENINLN</sequence>
<dbReference type="AlphaFoldDB" id="A0AAD0AE72"/>
<evidence type="ECO:0000313" key="1">
    <source>
        <dbReference type="EMBL" id="ATQ83576.1"/>
    </source>
</evidence>